<evidence type="ECO:0000313" key="4">
    <source>
        <dbReference type="Proteomes" id="UP001497522"/>
    </source>
</evidence>
<accession>A0ABP1BGX6</accession>
<reference evidence="3" key="1">
    <citation type="submission" date="2024-03" db="EMBL/GenBank/DDBJ databases">
        <authorList>
            <consortium name="ELIXIR-Norway"/>
            <consortium name="Elixir Norway"/>
        </authorList>
    </citation>
    <scope>NUCLEOTIDE SEQUENCE</scope>
</reference>
<dbReference type="EMBL" id="OZ023705">
    <property type="protein sequence ID" value="CAK9874240.1"/>
    <property type="molecule type" value="Genomic_DNA"/>
</dbReference>
<dbReference type="PANTHER" id="PTHR48468">
    <property type="entry name" value="PLASTOCYANIN-LIKE DOMAIN-CONTAINING PROTEIN"/>
    <property type="match status" value="1"/>
</dbReference>
<organism evidence="3 4">
    <name type="scientific">Sphagnum jensenii</name>
    <dbReference type="NCBI Taxonomy" id="128206"/>
    <lineage>
        <taxon>Eukaryota</taxon>
        <taxon>Viridiplantae</taxon>
        <taxon>Streptophyta</taxon>
        <taxon>Embryophyta</taxon>
        <taxon>Bryophyta</taxon>
        <taxon>Sphagnophytina</taxon>
        <taxon>Sphagnopsida</taxon>
        <taxon>Sphagnales</taxon>
        <taxon>Sphagnaceae</taxon>
        <taxon>Sphagnum</taxon>
    </lineage>
</organism>
<dbReference type="InterPro" id="IPR056650">
    <property type="entry name" value="DUF7748"/>
</dbReference>
<feature type="compositionally biased region" description="Low complexity" evidence="1">
    <location>
        <begin position="115"/>
        <end position="133"/>
    </location>
</feature>
<dbReference type="Pfam" id="PF24928">
    <property type="entry name" value="DUF7748"/>
    <property type="match status" value="1"/>
</dbReference>
<proteinExistence type="predicted"/>
<evidence type="ECO:0000256" key="1">
    <source>
        <dbReference type="SAM" id="MobiDB-lite"/>
    </source>
</evidence>
<name>A0ABP1BGX6_9BRYO</name>
<gene>
    <name evidence="3" type="ORF">CSSPJE1EN2_LOCUS16681</name>
</gene>
<evidence type="ECO:0000259" key="2">
    <source>
        <dbReference type="Pfam" id="PF24928"/>
    </source>
</evidence>
<feature type="region of interest" description="Disordered" evidence="1">
    <location>
        <begin position="101"/>
        <end position="133"/>
    </location>
</feature>
<dbReference type="PANTHER" id="PTHR48468:SF1">
    <property type="entry name" value="PLASTOCYANIN-LIKE DOMAIN-CONTAINING PROTEIN"/>
    <property type="match status" value="1"/>
</dbReference>
<keyword evidence="4" id="KW-1185">Reference proteome</keyword>
<protein>
    <recommendedName>
        <fullName evidence="2">DUF7748 domain-containing protein</fullName>
    </recommendedName>
</protein>
<sequence length="151" mass="16718">MGSTEIINHTTKALTVKLGNNRVYTEIATVGKDAVYKVSVDSNATYHEFCLGVDAAGKPIIVNSDECVDNQEITITEMDGKFNLVKVPRQIQRQVDQTRHVYSSKRTPAAPSINTATKSRQPSTTTTTTTTSSWTFWKAPQKHQTPPSNLY</sequence>
<dbReference type="Proteomes" id="UP001497522">
    <property type="component" value="Chromosome 4"/>
</dbReference>
<feature type="domain" description="DUF7748" evidence="2">
    <location>
        <begin position="3"/>
        <end position="90"/>
    </location>
</feature>
<evidence type="ECO:0000313" key="3">
    <source>
        <dbReference type="EMBL" id="CAK9874240.1"/>
    </source>
</evidence>